<feature type="compositionally biased region" description="Polar residues" evidence="1">
    <location>
        <begin position="357"/>
        <end position="374"/>
    </location>
</feature>
<sequence length="374" mass="42331">MSCLSSSARLTPSRIFLFLGLAATLLLLSYQLILYRSTEELGVLVGNESPNTEVSAPLSTTESVKQQPTPEPTPEPIPESTPEPAPAPTKELVFAAMEASNMSWVEEHLPKWTANIYRADASEGLTVPINKGNEAMVYLTYIIDRYWSLPDVSIFLHGGRYQWHVDNPLYDSVISIQDLQSDYVLESGYVSLRCAWSVGCPRELEPARYLRERPDDSHHPAAMEYPDRFMELFPRAEVPEEVGAPCCSQFALSREKIREQNLEHYVRLQRWLIETELNSGISGRIFEYSWHMIFGKPTQYCLDQKDCYCRTYGYCNMTDAEMQSQWVWRGLKLPEGWPEPAPEPEPAQELAPVPVPNSATPTGQAEKQESNTSG</sequence>
<comment type="caution">
    <text evidence="2">The sequence shown here is derived from an EMBL/GenBank/DDBJ whole genome shotgun (WGS) entry which is preliminary data.</text>
</comment>
<feature type="compositionally biased region" description="Polar residues" evidence="1">
    <location>
        <begin position="49"/>
        <end position="67"/>
    </location>
</feature>
<evidence type="ECO:0000313" key="3">
    <source>
        <dbReference type="Proteomes" id="UP001152649"/>
    </source>
</evidence>
<reference evidence="2" key="1">
    <citation type="submission" date="2021-07" db="EMBL/GenBank/DDBJ databases">
        <authorList>
            <person name="Branca A.L. A."/>
        </authorList>
    </citation>
    <scope>NUCLEOTIDE SEQUENCE</scope>
</reference>
<proteinExistence type="predicted"/>
<keyword evidence="3" id="KW-1185">Reference proteome</keyword>
<dbReference type="InterPro" id="IPR021838">
    <property type="entry name" value="DUF3431"/>
</dbReference>
<feature type="region of interest" description="Disordered" evidence="1">
    <location>
        <begin position="335"/>
        <end position="374"/>
    </location>
</feature>
<name>A0A9W4IDX4_9EURO</name>
<dbReference type="Proteomes" id="UP001152649">
    <property type="component" value="Unassembled WGS sequence"/>
</dbReference>
<dbReference type="PANTHER" id="PTHR37490">
    <property type="entry name" value="EXPRESSED PROTEIN"/>
    <property type="match status" value="1"/>
</dbReference>
<dbReference type="AlphaFoldDB" id="A0A9W4IDX4"/>
<dbReference type="Pfam" id="PF11913">
    <property type="entry name" value="DUF3431"/>
    <property type="match status" value="1"/>
</dbReference>
<accession>A0A9W4IDX4</accession>
<dbReference type="EMBL" id="CAJVPG010000033">
    <property type="protein sequence ID" value="CAG8261609.1"/>
    <property type="molecule type" value="Genomic_DNA"/>
</dbReference>
<evidence type="ECO:0000313" key="2">
    <source>
        <dbReference type="EMBL" id="CAG8261609.1"/>
    </source>
</evidence>
<gene>
    <name evidence="2" type="ORF">PSALAMII_LOCUS955</name>
</gene>
<protein>
    <submittedName>
        <fullName evidence="2">Uncharacterized protein</fullName>
    </submittedName>
</protein>
<organism evidence="2 3">
    <name type="scientific">Penicillium salamii</name>
    <dbReference type="NCBI Taxonomy" id="1612424"/>
    <lineage>
        <taxon>Eukaryota</taxon>
        <taxon>Fungi</taxon>
        <taxon>Dikarya</taxon>
        <taxon>Ascomycota</taxon>
        <taxon>Pezizomycotina</taxon>
        <taxon>Eurotiomycetes</taxon>
        <taxon>Eurotiomycetidae</taxon>
        <taxon>Eurotiales</taxon>
        <taxon>Aspergillaceae</taxon>
        <taxon>Penicillium</taxon>
    </lineage>
</organism>
<dbReference type="OrthoDB" id="426718at2759"/>
<evidence type="ECO:0000256" key="1">
    <source>
        <dbReference type="SAM" id="MobiDB-lite"/>
    </source>
</evidence>
<feature type="compositionally biased region" description="Pro residues" evidence="1">
    <location>
        <begin position="69"/>
        <end position="86"/>
    </location>
</feature>
<feature type="region of interest" description="Disordered" evidence="1">
    <location>
        <begin position="49"/>
        <end position="86"/>
    </location>
</feature>
<dbReference type="PANTHER" id="PTHR37490:SF3">
    <property type="entry name" value="DUF3431 DOMAIN CONTAINING PROTEIN"/>
    <property type="match status" value="1"/>
</dbReference>